<reference evidence="2" key="1">
    <citation type="submission" date="2022-04" db="EMBL/GenBank/DDBJ databases">
        <title>Mucilaginibacter sp. RS28 isolated from freshwater.</title>
        <authorList>
            <person name="Ko S.-R."/>
        </authorList>
    </citation>
    <scope>NUCLEOTIDE SEQUENCE</scope>
    <source>
        <strain evidence="2">RS28</strain>
    </source>
</reference>
<dbReference type="Proteomes" id="UP001139450">
    <property type="component" value="Unassembled WGS sequence"/>
</dbReference>
<evidence type="ECO:0000313" key="3">
    <source>
        <dbReference type="Proteomes" id="UP001139450"/>
    </source>
</evidence>
<proteinExistence type="predicted"/>
<sequence>MKKLLPLICLICAVMACNQHPKTRQTANKSVMAAVPDVYTLNGLTKTEATTIVQAFRSDRKAVAPASVFFGLTDLEAIDKILTDNNADGVRVYYGKTAANQFKLVLVPTKGNGTTSLQRPKHDDFFLNTDPGINAGNAVMEKLTGPYTLGATLLDPTFHCPNGLVCGTPHRHYLDCNNSFKWVQNYMKLDFKTDTIDTNSEWFESCLISDLCQTLKNNHGDGIRVYFSYKNDAPSSKHRFVITTTVAGTSGSHKDKRMCVTLPTCARLLPHDQDFDNGEQCPNNCEGSTW</sequence>
<protein>
    <submittedName>
        <fullName evidence="2">Uncharacterized protein</fullName>
    </submittedName>
</protein>
<evidence type="ECO:0000313" key="2">
    <source>
        <dbReference type="EMBL" id="MCJ8210441.1"/>
    </source>
</evidence>
<accession>A0A9X1X4L3</accession>
<dbReference type="RefSeq" id="WP_245130282.1">
    <property type="nucleotide sequence ID" value="NZ_JALJEJ010000005.1"/>
</dbReference>
<feature type="chain" id="PRO_5040959346" evidence="1">
    <location>
        <begin position="17"/>
        <end position="290"/>
    </location>
</feature>
<comment type="caution">
    <text evidence="2">The sequence shown here is derived from an EMBL/GenBank/DDBJ whole genome shotgun (WGS) entry which is preliminary data.</text>
</comment>
<name>A0A9X1X4L3_9SPHI</name>
<organism evidence="2 3">
    <name type="scientific">Mucilaginibacter straminoryzae</name>
    <dbReference type="NCBI Taxonomy" id="2932774"/>
    <lineage>
        <taxon>Bacteria</taxon>
        <taxon>Pseudomonadati</taxon>
        <taxon>Bacteroidota</taxon>
        <taxon>Sphingobacteriia</taxon>
        <taxon>Sphingobacteriales</taxon>
        <taxon>Sphingobacteriaceae</taxon>
        <taxon>Mucilaginibacter</taxon>
    </lineage>
</organism>
<dbReference type="EMBL" id="JALJEJ010000005">
    <property type="protein sequence ID" value="MCJ8210441.1"/>
    <property type="molecule type" value="Genomic_DNA"/>
</dbReference>
<evidence type="ECO:0000256" key="1">
    <source>
        <dbReference type="SAM" id="SignalP"/>
    </source>
</evidence>
<feature type="signal peptide" evidence="1">
    <location>
        <begin position="1"/>
        <end position="16"/>
    </location>
</feature>
<keyword evidence="3" id="KW-1185">Reference proteome</keyword>
<dbReference type="PROSITE" id="PS51257">
    <property type="entry name" value="PROKAR_LIPOPROTEIN"/>
    <property type="match status" value="1"/>
</dbReference>
<dbReference type="AlphaFoldDB" id="A0A9X1X4L3"/>
<keyword evidence="1" id="KW-0732">Signal</keyword>
<gene>
    <name evidence="2" type="ORF">MUY27_12055</name>
</gene>